<evidence type="ECO:0000256" key="2">
    <source>
        <dbReference type="SAM" id="Phobius"/>
    </source>
</evidence>
<gene>
    <name evidence="3" type="ORF">ACK3FC_17380</name>
</gene>
<reference evidence="3 4" key="1">
    <citation type="submission" date="2024-12" db="EMBL/GenBank/DDBJ databases">
        <authorList>
            <person name="Alaofin S."/>
            <person name="Velasco D."/>
            <person name="Li D."/>
            <person name="Baldwin T."/>
            <person name="Liu Z."/>
            <person name="Schachterle J.K."/>
        </authorList>
    </citation>
    <scope>NUCLEOTIDE SEQUENCE [LARGE SCALE GENOMIC DNA]</scope>
    <source>
        <strain evidence="3 4">B1</strain>
    </source>
</reference>
<keyword evidence="4" id="KW-1185">Reference proteome</keyword>
<dbReference type="EMBL" id="JBKAMQ010000002">
    <property type="protein sequence ID" value="MFN6508923.1"/>
    <property type="molecule type" value="Genomic_DNA"/>
</dbReference>
<proteinExistence type="predicted"/>
<comment type="caution">
    <text evidence="3">The sequence shown here is derived from an EMBL/GenBank/DDBJ whole genome shotgun (WGS) entry which is preliminary data.</text>
</comment>
<evidence type="ECO:0000256" key="1">
    <source>
        <dbReference type="SAM" id="MobiDB-lite"/>
    </source>
</evidence>
<feature type="transmembrane region" description="Helical" evidence="2">
    <location>
        <begin position="558"/>
        <end position="584"/>
    </location>
</feature>
<feature type="transmembrane region" description="Helical" evidence="2">
    <location>
        <begin position="672"/>
        <end position="691"/>
    </location>
</feature>
<evidence type="ECO:0000313" key="4">
    <source>
        <dbReference type="Proteomes" id="UP001635788"/>
    </source>
</evidence>
<dbReference type="Proteomes" id="UP001635788">
    <property type="component" value="Unassembled WGS sequence"/>
</dbReference>
<feature type="transmembrane region" description="Helical" evidence="2">
    <location>
        <begin position="649"/>
        <end position="666"/>
    </location>
</feature>
<organism evidence="3 4">
    <name type="scientific">Xanthomonas translucens pv. translucens</name>
    <dbReference type="NCBI Taxonomy" id="134875"/>
    <lineage>
        <taxon>Bacteria</taxon>
        <taxon>Pseudomonadati</taxon>
        <taxon>Pseudomonadota</taxon>
        <taxon>Gammaproteobacteria</taxon>
        <taxon>Lysobacterales</taxon>
        <taxon>Lysobacteraceae</taxon>
        <taxon>Xanthomonas</taxon>
        <taxon>Xanthomonas translucens group</taxon>
    </lineage>
</organism>
<feature type="transmembrane region" description="Helical" evidence="2">
    <location>
        <begin position="55"/>
        <end position="77"/>
    </location>
</feature>
<sequence length="854" mass="88823">MPFTPCPDAATGPCTDQSVTMLRHIFGPVIDKLTTGADPDQVSAAASLLGSMFSVLNSGVLIVGSLIVSYVAVMGVLNTASDGEAMGRNWSSLWTPVRIVSGGAVLLPTASGYSFIQLIVMMLALWGAGLANVVYDKGVAMGLVSPNGIVAAVHDPGSYHGLRDFARQYTAASYCARAANATFADPNTGTAPQVRANSSPDAVFNQGGRREYVFEIKDRNEASNLAGGAPICGTVKVGEYSPQARTDATAQAMEQVRTQTMEAKKQAVLHMMATIDRWVNTWPTRVSADNWNTVNSAEFNRIVTTAEEQVASTLAENATNSESQLGTGMNAFVNSLTSDGWASAGGWFQRVGQVRGQLSGIFAEPAGSVSPPTLTGLPNSAAASEFISSVSMTAEVTRKAETHKDYNREEVRPEDIASAIPTDPQAPVNIGQMRADMDAKTSSWINNSMKYIVDVAVGGDGSNGTSGMCGTAGEMGGSLNRMKCIGDYLTVTLAATETIKAAVKTAMAVLRVGAGTLSSVKGLGNGLDLDKIVEPIWDWVLEVPLAGLAKMQAYLEPLAFYFGVFLPSLPYTIFMIVVVGWVLAVLQTMLAAPLWAIMHMTPDSTFVGSQRQGYLLLLSLFVRPALAVVGLFAGILVSDPIIDYTAKGFFAMRGAITTSAGTIGAVGEFLTFAWWLIVFGATLLPILYMCFGLPQALPDKVLQWIGGGVHDLGETAALGEMRTGMAYAQSRGSLPTDGQRRGGGSGRLPPGGGGGARPPGGGGGGPSSPPLSGGPQGVAPAPRSPAAPRSLPRLTGPSGGYRGGAGGARLAPIGPQPGVSGPQGIAPRSTLGEQIAAPRMSPQPSPSPDTRSKE</sequence>
<accession>A0ABW9KYQ7</accession>
<dbReference type="NCBIfam" id="TIGR04346">
    <property type="entry name" value="DotA_TraY"/>
    <property type="match status" value="1"/>
</dbReference>
<keyword evidence="2" id="KW-0812">Transmembrane</keyword>
<keyword evidence="2" id="KW-0472">Membrane</keyword>
<name>A0ABW9KYQ7_XANCT</name>
<feature type="transmembrane region" description="Helical" evidence="2">
    <location>
        <begin position="614"/>
        <end position="637"/>
    </location>
</feature>
<feature type="region of interest" description="Disordered" evidence="1">
    <location>
        <begin position="730"/>
        <end position="854"/>
    </location>
</feature>
<protein>
    <submittedName>
        <fullName evidence="3">DotA/TraY family protein</fullName>
    </submittedName>
</protein>
<keyword evidence="2" id="KW-1133">Transmembrane helix</keyword>
<dbReference type="InterPro" id="IPR027628">
    <property type="entry name" value="DotA_TraY"/>
</dbReference>
<feature type="compositionally biased region" description="Gly residues" evidence="1">
    <location>
        <begin position="797"/>
        <end position="807"/>
    </location>
</feature>
<dbReference type="RefSeq" id="WP_241753311.1">
    <property type="nucleotide sequence ID" value="NZ_CP064001.1"/>
</dbReference>
<feature type="compositionally biased region" description="Gly residues" evidence="1">
    <location>
        <begin position="741"/>
        <end position="766"/>
    </location>
</feature>
<evidence type="ECO:0000313" key="3">
    <source>
        <dbReference type="EMBL" id="MFN6508923.1"/>
    </source>
</evidence>
<feature type="compositionally biased region" description="Low complexity" evidence="1">
    <location>
        <begin position="770"/>
        <end position="796"/>
    </location>
</feature>